<sequence>MDHCLIPPGTGHIKVRNFTSNAYVSGPTGFLGHPGRQGWSSDDLNSRDFAKTRSAEQVRDFFQGWLFFGCAIEFLSLCGITAKNSDFTTEDGRYVTTQRLPQMLREWTEVAKKKPKSSRFSCATVIRASVILGTVRDYVDDHCLPRHGSLGMPTHVRARLVAKSPLPQRVWMSVIALGHALNKAMVSGFDIRRTGSHWGGSFMLQQRILAKGWCPVDVQRTFVTSKGLSIPGQYYMAKLHNTETNIHHGDCTEFECRARNTDESTYQQSHALGCKGDCAGFQYAPLEQLTTIIREGDIPVFKWNLGTRSLELAAVKVQKRGVGSPPFMAISHVWSDGLGNARDNAVYECQLEALQTGIDLAATKHKMVHGIPSHFWIDTLCVPVQKENKELRKKCIQDMKRIYESSCAVYVLSSLRNTSTTDKGPAGRIAAHFNNWDRRLWTYQECILGRKRLVQYADKTVDHVSIEADFYRDNLWSKASSGSPASPLPPLSGNIASRSTSRKSDEMLCVAPLLHLDLKPFLEAEKRMRVERALAGGGGDAGEISDGDLADERMKIFWQTIRACQWAGVFNPNRRLAADGFRWAPATFLDSPPSGFVKRVDQGYCKLDREGRGLRFTGQGIVIDTPLTWRPASSGALTVATTDPKIGRVSIEVTPNDLSFPTETFKWSPGTKYVIILATSLSVPPPGIRTITRMPKSGPDIELWLENVFKPGRVNMLTLDAVVATVTNASLHGRCQIRHECIAVAKVVESPLLGKSEAEKFAKWDKLARALLKTTLEEGIRPDLEKASDDSNDGESDNDGSSLSASESDSDEESDDDDDDDDDDESDNDDESDDDDESDNDGSNLSTSESGSDDGPAEETSYYDSYQPSEADDEDDAAYHLQRKAKLLEIAHEVEDSGSESADEGCSNFTVGKDGVEADASELRIEGTLTLTSAKWFIL</sequence>
<comment type="caution">
    <text evidence="3">The sequence shown here is derived from an EMBL/GenBank/DDBJ whole genome shotgun (WGS) entry which is preliminary data.</text>
</comment>
<feature type="compositionally biased region" description="Acidic residues" evidence="1">
    <location>
        <begin position="808"/>
        <end position="840"/>
    </location>
</feature>
<evidence type="ECO:0000259" key="2">
    <source>
        <dbReference type="Pfam" id="PF06985"/>
    </source>
</evidence>
<evidence type="ECO:0000313" key="4">
    <source>
        <dbReference type="Proteomes" id="UP001275084"/>
    </source>
</evidence>
<evidence type="ECO:0000256" key="1">
    <source>
        <dbReference type="SAM" id="MobiDB-lite"/>
    </source>
</evidence>
<evidence type="ECO:0000313" key="3">
    <source>
        <dbReference type="EMBL" id="KAK3349201.1"/>
    </source>
</evidence>
<dbReference type="PANTHER" id="PTHR39596:SF3">
    <property type="entry name" value="HETEROKARYON INCOMPATIBILITY DOMAIN-CONTAINING PROTEIN"/>
    <property type="match status" value="1"/>
</dbReference>
<dbReference type="InterPro" id="IPR010730">
    <property type="entry name" value="HET"/>
</dbReference>
<dbReference type="AlphaFoldDB" id="A0AAJ0HEN5"/>
<reference evidence="3" key="1">
    <citation type="journal article" date="2023" name="Mol. Phylogenet. Evol.">
        <title>Genome-scale phylogeny and comparative genomics of the fungal order Sordariales.</title>
        <authorList>
            <person name="Hensen N."/>
            <person name="Bonometti L."/>
            <person name="Westerberg I."/>
            <person name="Brannstrom I.O."/>
            <person name="Guillou S."/>
            <person name="Cros-Aarteil S."/>
            <person name="Calhoun S."/>
            <person name="Haridas S."/>
            <person name="Kuo A."/>
            <person name="Mondo S."/>
            <person name="Pangilinan J."/>
            <person name="Riley R."/>
            <person name="LaButti K."/>
            <person name="Andreopoulos B."/>
            <person name="Lipzen A."/>
            <person name="Chen C."/>
            <person name="Yan M."/>
            <person name="Daum C."/>
            <person name="Ng V."/>
            <person name="Clum A."/>
            <person name="Steindorff A."/>
            <person name="Ohm R.A."/>
            <person name="Martin F."/>
            <person name="Silar P."/>
            <person name="Natvig D.O."/>
            <person name="Lalanne C."/>
            <person name="Gautier V."/>
            <person name="Ament-Velasquez S.L."/>
            <person name="Kruys A."/>
            <person name="Hutchinson M.I."/>
            <person name="Powell A.J."/>
            <person name="Barry K."/>
            <person name="Miller A.N."/>
            <person name="Grigoriev I.V."/>
            <person name="Debuchy R."/>
            <person name="Gladieux P."/>
            <person name="Hiltunen Thoren M."/>
            <person name="Johannesson H."/>
        </authorList>
    </citation>
    <scope>NUCLEOTIDE SEQUENCE</scope>
    <source>
        <strain evidence="3">CBS 955.72</strain>
    </source>
</reference>
<organism evidence="3 4">
    <name type="scientific">Lasiosphaeria hispida</name>
    <dbReference type="NCBI Taxonomy" id="260671"/>
    <lineage>
        <taxon>Eukaryota</taxon>
        <taxon>Fungi</taxon>
        <taxon>Dikarya</taxon>
        <taxon>Ascomycota</taxon>
        <taxon>Pezizomycotina</taxon>
        <taxon>Sordariomycetes</taxon>
        <taxon>Sordariomycetidae</taxon>
        <taxon>Sordariales</taxon>
        <taxon>Lasiosphaeriaceae</taxon>
        <taxon>Lasiosphaeria</taxon>
    </lineage>
</organism>
<protein>
    <recommendedName>
        <fullName evidence="2">Heterokaryon incompatibility domain-containing protein</fullName>
    </recommendedName>
</protein>
<feature type="domain" description="Heterokaryon incompatibility" evidence="2">
    <location>
        <begin position="327"/>
        <end position="420"/>
    </location>
</feature>
<dbReference type="PANTHER" id="PTHR39596">
    <property type="match status" value="1"/>
</dbReference>
<dbReference type="Proteomes" id="UP001275084">
    <property type="component" value="Unassembled WGS sequence"/>
</dbReference>
<feature type="region of interest" description="Disordered" evidence="1">
    <location>
        <begin position="782"/>
        <end position="877"/>
    </location>
</feature>
<name>A0AAJ0HEN5_9PEZI</name>
<accession>A0AAJ0HEN5</accession>
<dbReference type="Pfam" id="PF06985">
    <property type="entry name" value="HET"/>
    <property type="match status" value="1"/>
</dbReference>
<gene>
    <name evidence="3" type="ORF">B0T25DRAFT_236864</name>
</gene>
<dbReference type="EMBL" id="JAUIQD010000005">
    <property type="protein sequence ID" value="KAK3349201.1"/>
    <property type="molecule type" value="Genomic_DNA"/>
</dbReference>
<keyword evidence="4" id="KW-1185">Reference proteome</keyword>
<proteinExistence type="predicted"/>
<reference evidence="3" key="2">
    <citation type="submission" date="2023-06" db="EMBL/GenBank/DDBJ databases">
        <authorList>
            <consortium name="Lawrence Berkeley National Laboratory"/>
            <person name="Haridas S."/>
            <person name="Hensen N."/>
            <person name="Bonometti L."/>
            <person name="Westerberg I."/>
            <person name="Brannstrom I.O."/>
            <person name="Guillou S."/>
            <person name="Cros-Aarteil S."/>
            <person name="Calhoun S."/>
            <person name="Kuo A."/>
            <person name="Mondo S."/>
            <person name="Pangilinan J."/>
            <person name="Riley R."/>
            <person name="Labutti K."/>
            <person name="Andreopoulos B."/>
            <person name="Lipzen A."/>
            <person name="Chen C."/>
            <person name="Yanf M."/>
            <person name="Daum C."/>
            <person name="Ng V."/>
            <person name="Clum A."/>
            <person name="Steindorff A."/>
            <person name="Ohm R."/>
            <person name="Martin F."/>
            <person name="Silar P."/>
            <person name="Natvig D."/>
            <person name="Lalanne C."/>
            <person name="Gautier V."/>
            <person name="Ament-Velasquez S.L."/>
            <person name="Kruys A."/>
            <person name="Hutchinson M.I."/>
            <person name="Powell A.J."/>
            <person name="Barry K."/>
            <person name="Miller A.N."/>
            <person name="Grigoriev I.V."/>
            <person name="Debuchy R."/>
            <person name="Gladieux P."/>
            <person name="Thoren M.H."/>
            <person name="Johannesson H."/>
        </authorList>
    </citation>
    <scope>NUCLEOTIDE SEQUENCE</scope>
    <source>
        <strain evidence="3">CBS 955.72</strain>
    </source>
</reference>